<dbReference type="Proteomes" id="UP001149009">
    <property type="component" value="Unassembled WGS sequence"/>
</dbReference>
<dbReference type="RefSeq" id="WP_261515158.1">
    <property type="nucleotide sequence ID" value="NZ_JAODNV010000008.1"/>
</dbReference>
<dbReference type="InterPro" id="IPR051599">
    <property type="entry name" value="Cell_Envelope_Assoc"/>
</dbReference>
<dbReference type="Gene3D" id="3.40.50.620">
    <property type="entry name" value="HUPs"/>
    <property type="match status" value="1"/>
</dbReference>
<keyword evidence="1" id="KW-1133">Transmembrane helix</keyword>
<keyword evidence="1" id="KW-0812">Transmembrane</keyword>
<evidence type="ECO:0000256" key="1">
    <source>
        <dbReference type="SAM" id="Phobius"/>
    </source>
</evidence>
<dbReference type="InterPro" id="IPR003848">
    <property type="entry name" value="DUF218"/>
</dbReference>
<keyword evidence="1" id="KW-0472">Membrane</keyword>
<dbReference type="InterPro" id="IPR014729">
    <property type="entry name" value="Rossmann-like_a/b/a_fold"/>
</dbReference>
<dbReference type="EMBL" id="JAODNV010000008">
    <property type="protein sequence ID" value="MCT8990300.1"/>
    <property type="molecule type" value="Genomic_DNA"/>
</dbReference>
<dbReference type="Pfam" id="PF02698">
    <property type="entry name" value="DUF218"/>
    <property type="match status" value="1"/>
</dbReference>
<comment type="caution">
    <text evidence="3">The sequence shown here is derived from an EMBL/GenBank/DDBJ whole genome shotgun (WGS) entry which is preliminary data.</text>
</comment>
<reference evidence="3" key="1">
    <citation type="submission" date="2022-08" db="EMBL/GenBank/DDBJ databases">
        <title>Chelativorans sichuanense sp. nov., a paraffin oil-degrading bacterium isolated from a mixture of oil-based drill cuttings and paddy soil.</title>
        <authorList>
            <person name="Yu J."/>
            <person name="Liu H."/>
            <person name="Chen Q."/>
        </authorList>
    </citation>
    <scope>NUCLEOTIDE SEQUENCE</scope>
    <source>
        <strain evidence="3">SCAU 2101</strain>
    </source>
</reference>
<organism evidence="3 4">
    <name type="scientific">Chelativorans petroleitrophicus</name>
    <dbReference type="NCBI Taxonomy" id="2975484"/>
    <lineage>
        <taxon>Bacteria</taxon>
        <taxon>Pseudomonadati</taxon>
        <taxon>Pseudomonadota</taxon>
        <taxon>Alphaproteobacteria</taxon>
        <taxon>Hyphomicrobiales</taxon>
        <taxon>Phyllobacteriaceae</taxon>
        <taxon>Chelativorans</taxon>
    </lineage>
</organism>
<dbReference type="GO" id="GO:0005886">
    <property type="term" value="C:plasma membrane"/>
    <property type="evidence" value="ECO:0007669"/>
    <property type="project" value="TreeGrafter"/>
</dbReference>
<dbReference type="AlphaFoldDB" id="A0A9X2X9U7"/>
<accession>A0A9X2X9U7</accession>
<keyword evidence="4" id="KW-1185">Reference proteome</keyword>
<feature type="domain" description="DUF218" evidence="2">
    <location>
        <begin position="48"/>
        <end position="163"/>
    </location>
</feature>
<gene>
    <name evidence="3" type="ORF">NYR54_08330</name>
</gene>
<sequence>MRSAAGRRSRSIAFAAVLVSGFLFTAYLAAIALSEDLLTELGAPEQADALVVLGGDGPPRAAKAARLWLAGSAPAIRVAGQGDCNAIRDTIIAAGVPASAISVECLSRNTWENALNTVPFADKAGLRSGILVTSWFHSKRALETFRALCPGVSWSSVPTAAPNLLATAFGQYGRYVAMEYVKLAAYRLRIALFADRRTHRGACAGTPSDADPPYGSHAIG</sequence>
<dbReference type="GO" id="GO:0000270">
    <property type="term" value="P:peptidoglycan metabolic process"/>
    <property type="evidence" value="ECO:0007669"/>
    <property type="project" value="TreeGrafter"/>
</dbReference>
<evidence type="ECO:0000313" key="4">
    <source>
        <dbReference type="Proteomes" id="UP001149009"/>
    </source>
</evidence>
<dbReference type="GO" id="GO:0043164">
    <property type="term" value="P:Gram-negative-bacterium-type cell wall biogenesis"/>
    <property type="evidence" value="ECO:0007669"/>
    <property type="project" value="TreeGrafter"/>
</dbReference>
<dbReference type="PANTHER" id="PTHR30336:SF4">
    <property type="entry name" value="ENVELOPE BIOGENESIS FACTOR ELYC"/>
    <property type="match status" value="1"/>
</dbReference>
<proteinExistence type="predicted"/>
<name>A0A9X2X9U7_9HYPH</name>
<evidence type="ECO:0000313" key="3">
    <source>
        <dbReference type="EMBL" id="MCT8990300.1"/>
    </source>
</evidence>
<dbReference type="CDD" id="cd06259">
    <property type="entry name" value="YdcF-like"/>
    <property type="match status" value="1"/>
</dbReference>
<dbReference type="PANTHER" id="PTHR30336">
    <property type="entry name" value="INNER MEMBRANE PROTEIN, PROBABLE PERMEASE"/>
    <property type="match status" value="1"/>
</dbReference>
<feature type="transmembrane region" description="Helical" evidence="1">
    <location>
        <begin position="12"/>
        <end position="33"/>
    </location>
</feature>
<evidence type="ECO:0000259" key="2">
    <source>
        <dbReference type="Pfam" id="PF02698"/>
    </source>
</evidence>
<protein>
    <submittedName>
        <fullName evidence="3">YdcF family protein</fullName>
    </submittedName>
</protein>